<dbReference type="EMBL" id="CAJOBJ010261365">
    <property type="protein sequence ID" value="CAF5113788.1"/>
    <property type="molecule type" value="Genomic_DNA"/>
</dbReference>
<evidence type="ECO:0000313" key="2">
    <source>
        <dbReference type="EMBL" id="CAF5113788.1"/>
    </source>
</evidence>
<feature type="non-terminal residue" evidence="2">
    <location>
        <position position="49"/>
    </location>
</feature>
<dbReference type="Proteomes" id="UP000681967">
    <property type="component" value="Unassembled WGS sequence"/>
</dbReference>
<feature type="non-terminal residue" evidence="2">
    <location>
        <position position="1"/>
    </location>
</feature>
<dbReference type="EMBL" id="CAJOBH010182302">
    <property type="protein sequence ID" value="CAF4942295.1"/>
    <property type="molecule type" value="Genomic_DNA"/>
</dbReference>
<evidence type="ECO:0000313" key="3">
    <source>
        <dbReference type="Proteomes" id="UP000681720"/>
    </source>
</evidence>
<evidence type="ECO:0000313" key="1">
    <source>
        <dbReference type="EMBL" id="CAF4942295.1"/>
    </source>
</evidence>
<dbReference type="Proteomes" id="UP000681720">
    <property type="component" value="Unassembled WGS sequence"/>
</dbReference>
<gene>
    <name evidence="1" type="ORF">BYL167_LOCUS53701</name>
    <name evidence="2" type="ORF">GIL414_LOCUS63260</name>
</gene>
<dbReference type="AlphaFoldDB" id="A0A8S3FBC5"/>
<name>A0A8S3FBC5_9BILA</name>
<organism evidence="2 3">
    <name type="scientific">Rotaria magnacalcarata</name>
    <dbReference type="NCBI Taxonomy" id="392030"/>
    <lineage>
        <taxon>Eukaryota</taxon>
        <taxon>Metazoa</taxon>
        <taxon>Spiralia</taxon>
        <taxon>Gnathifera</taxon>
        <taxon>Rotifera</taxon>
        <taxon>Eurotatoria</taxon>
        <taxon>Bdelloidea</taxon>
        <taxon>Philodinida</taxon>
        <taxon>Philodinidae</taxon>
        <taxon>Rotaria</taxon>
    </lineage>
</organism>
<comment type="caution">
    <text evidence="2">The sequence shown here is derived from an EMBL/GenBank/DDBJ whole genome shotgun (WGS) entry which is preliminary data.</text>
</comment>
<sequence length="49" mass="5371">MSSKVGADIVEFILAFFKRYGISTTKIISQSYDRASNMTGKNIGVQALL</sequence>
<accession>A0A8S3FBC5</accession>
<reference evidence="2" key="1">
    <citation type="submission" date="2021-02" db="EMBL/GenBank/DDBJ databases">
        <authorList>
            <person name="Nowell W R."/>
        </authorList>
    </citation>
    <scope>NUCLEOTIDE SEQUENCE</scope>
</reference>
<proteinExistence type="predicted"/>
<protein>
    <submittedName>
        <fullName evidence="2">Uncharacterized protein</fullName>
    </submittedName>
</protein>